<evidence type="ECO:0000256" key="1">
    <source>
        <dbReference type="SAM" id="MobiDB-lite"/>
    </source>
</evidence>
<name>A0A1F8AQX0_9BACT</name>
<dbReference type="Proteomes" id="UP000178603">
    <property type="component" value="Unassembled WGS sequence"/>
</dbReference>
<accession>A0A1F8AQX0</accession>
<feature type="region of interest" description="Disordered" evidence="1">
    <location>
        <begin position="23"/>
        <end position="64"/>
    </location>
</feature>
<dbReference type="EMBL" id="MGGW01000017">
    <property type="protein sequence ID" value="OGM54156.1"/>
    <property type="molecule type" value="Genomic_DNA"/>
</dbReference>
<sequence length="64" mass="6868">MGKIVTGDTAREVLGKGGAIKVGQHEGPLRRPVEAAAKGLDDWSPRSRKTPADFRSETHSEGRV</sequence>
<dbReference type="AlphaFoldDB" id="A0A1F8AQX0"/>
<gene>
    <name evidence="2" type="ORF">A3E44_00535</name>
</gene>
<evidence type="ECO:0000313" key="2">
    <source>
        <dbReference type="EMBL" id="OGM54156.1"/>
    </source>
</evidence>
<reference evidence="2 3" key="1">
    <citation type="journal article" date="2016" name="Nat. Commun.">
        <title>Thousands of microbial genomes shed light on interconnected biogeochemical processes in an aquifer system.</title>
        <authorList>
            <person name="Anantharaman K."/>
            <person name="Brown C.T."/>
            <person name="Hug L.A."/>
            <person name="Sharon I."/>
            <person name="Castelle C.J."/>
            <person name="Probst A.J."/>
            <person name="Thomas B.C."/>
            <person name="Singh A."/>
            <person name="Wilkins M.J."/>
            <person name="Karaoz U."/>
            <person name="Brodie E.L."/>
            <person name="Williams K.H."/>
            <person name="Hubbard S.S."/>
            <person name="Banfield J.F."/>
        </authorList>
    </citation>
    <scope>NUCLEOTIDE SEQUENCE [LARGE SCALE GENOMIC DNA]</scope>
</reference>
<protein>
    <submittedName>
        <fullName evidence="2">Uncharacterized protein</fullName>
    </submittedName>
</protein>
<evidence type="ECO:0000313" key="3">
    <source>
        <dbReference type="Proteomes" id="UP000178603"/>
    </source>
</evidence>
<organism evidence="2 3">
    <name type="scientific">Candidatus Woesebacteria bacterium RIFCSPHIGHO2_12_FULL_41_24</name>
    <dbReference type="NCBI Taxonomy" id="1802510"/>
    <lineage>
        <taxon>Bacteria</taxon>
        <taxon>Candidatus Woeseibacteriota</taxon>
    </lineage>
</organism>
<comment type="caution">
    <text evidence="2">The sequence shown here is derived from an EMBL/GenBank/DDBJ whole genome shotgun (WGS) entry which is preliminary data.</text>
</comment>
<proteinExistence type="predicted"/>